<keyword evidence="5" id="KW-0732">Signal</keyword>
<evidence type="ECO:0000256" key="2">
    <source>
        <dbReference type="ARBA" id="ARBA00023136"/>
    </source>
</evidence>
<dbReference type="SUPFAM" id="SSF48452">
    <property type="entry name" value="TPR-like"/>
    <property type="match status" value="2"/>
</dbReference>
<dbReference type="Pfam" id="PF04773">
    <property type="entry name" value="FecR"/>
    <property type="match status" value="1"/>
</dbReference>
<evidence type="ECO:0000313" key="7">
    <source>
        <dbReference type="EMBL" id="KAB0266408.1"/>
    </source>
</evidence>
<comment type="subcellular location">
    <subcellularLocation>
        <location evidence="1">Cell outer membrane</location>
    </subcellularLocation>
</comment>
<feature type="signal peptide" evidence="5">
    <location>
        <begin position="1"/>
        <end position="24"/>
    </location>
</feature>
<dbReference type="Proteomes" id="UP000325684">
    <property type="component" value="Unassembled WGS sequence"/>
</dbReference>
<name>A0A5N3P9J9_9HYPH</name>
<dbReference type="InterPro" id="IPR006860">
    <property type="entry name" value="FecR"/>
</dbReference>
<evidence type="ECO:0000313" key="8">
    <source>
        <dbReference type="Proteomes" id="UP000325684"/>
    </source>
</evidence>
<dbReference type="EMBL" id="VCMV01000021">
    <property type="protein sequence ID" value="KAB0266408.1"/>
    <property type="molecule type" value="Genomic_DNA"/>
</dbReference>
<keyword evidence="3" id="KW-0998">Cell outer membrane</keyword>
<dbReference type="AlphaFoldDB" id="A0A5N3P9J9"/>
<dbReference type="OrthoDB" id="7810516at2"/>
<protein>
    <submittedName>
        <fullName evidence="7">Tetratricopeptide repeat protein</fullName>
    </submittedName>
</protein>
<feature type="repeat" description="TPR" evidence="4">
    <location>
        <begin position="482"/>
        <end position="515"/>
    </location>
</feature>
<feature type="chain" id="PRO_5024336567" evidence="5">
    <location>
        <begin position="25"/>
        <end position="1212"/>
    </location>
</feature>
<dbReference type="Gene3D" id="1.25.40.10">
    <property type="entry name" value="Tetratricopeptide repeat domain"/>
    <property type="match status" value="1"/>
</dbReference>
<dbReference type="PANTHER" id="PTHR38731">
    <property type="entry name" value="LIPL45-RELATED LIPOPROTEIN-RELATED"/>
    <property type="match status" value="1"/>
</dbReference>
<evidence type="ECO:0000256" key="5">
    <source>
        <dbReference type="SAM" id="SignalP"/>
    </source>
</evidence>
<keyword evidence="2" id="KW-0472">Membrane</keyword>
<evidence type="ECO:0000256" key="4">
    <source>
        <dbReference type="PROSITE-ProRule" id="PRU00339"/>
    </source>
</evidence>
<dbReference type="InterPro" id="IPR019734">
    <property type="entry name" value="TPR_rpt"/>
</dbReference>
<dbReference type="InterPro" id="IPR011990">
    <property type="entry name" value="TPR-like_helical_dom_sf"/>
</dbReference>
<dbReference type="Pfam" id="PF14559">
    <property type="entry name" value="TPR_19"/>
    <property type="match status" value="1"/>
</dbReference>
<dbReference type="Gene3D" id="2.60.120.1440">
    <property type="match status" value="1"/>
</dbReference>
<evidence type="ECO:0000256" key="3">
    <source>
        <dbReference type="ARBA" id="ARBA00023237"/>
    </source>
</evidence>
<accession>A0A5N3P9J9</accession>
<feature type="domain" description="FecR protein" evidence="6">
    <location>
        <begin position="68"/>
        <end position="165"/>
    </location>
</feature>
<dbReference type="InterPro" id="IPR036942">
    <property type="entry name" value="Beta-barrel_TonB_sf"/>
</dbReference>
<sequence length="1212" mass="130367">MVLRTLRPLTVIGALVLTLGAARAQSPVPRTTWAAGSIVAAKGGEELRFVRESNWRAVEVRQDVVGGDVLRTNALGNLAILFADRTQIRVGRNSTLTVNQVASNDAGTTDLSLQAGTIWARAARGGSGVDVKTPAAVAAIRGTDWSLTVDGSGKTGLVVLEGVVELTNAQGSVTVRQGEGAVASIGQKPTKFVLVNSNDREQMLFYLTLRDAFTWLPASPLDNRSLRTQRVRLEAVPPDARNAEDWLNQAETALALDGRAVAISALAEARRRPLNHQQRARADLIAGLIAGSERRWADAAAFFAKSENGLDEQRRASAVYGRYIAASLADPKRVQPEPKIGRNSAAAALARAYVLGFKQDLKAAAEAARAAEKRFPGDTRLAVFSAQMALALNEREAMRAAVARARAIDPDDPDVLLVSGVVRGDIDGEVGRAIAELRQAAATAPGQSDIWNMIGLYESERDAPIAAEQALRRAIAEDPESPVAYANLAILLLDQSRVDEAGVLIDKALELDPSFSVGYIARGRYLLQKGETAKGIEAALAGSTANPAYSQGLLVTAIAYYQAGDDDLAMQALENADRLDPNDPVVAIARTAIALDAYQADEAVRAARESVRRFRLRGGDYAGLAVNRQAGSYPAQAYRFLDLDEWARFYGDRVFDPFTASSYFDQAAARRQSLLVNRPTAATAFGAEADLTAYTLTIQGLFFDPLAVSSRVGRQDLVRRPFIDTEIGGSLLVRNGHAGWGGDATVQGFSNDPMPTSFSLSAGRVRADGRESLDNESASNASFFVGMTPNASNRFLIFGTATNDEPGLARINTPTRYFTGQRDFTAMQAGAGWSHSFADRNVLTGAVYANRGLDRRYTNAGSSELDPIVAASESWERNRTEGVVAAINHSIGINDFTLRYGVEGQTGKTLDATFGQGVLFNRVTGESQILDLTNRANADFSANRLYADAFWRPSDKFEAQVGVQRTSVEIGALPSDIAISPRLGLGISPFEGHWLRAAYRRDGDLPLSFTLAPVTTVGLVPNAIPTSLGGRTDTLALRWDAEWSQHLFTAVEYQRQDLRALTLPIANTFDTVSIGKARVDRLAATANLWLGHGIGVFGTLGTTTTEIRSEEALGRDVPFIADRFARGGVTFVHPSRIKLTVAATYVGERTGDLVGIVLEDYWTADAAITWETPDRRLMMGVTVLNMFGADYEITPGIPGPTRAVAATVKARF</sequence>
<gene>
    <name evidence="7" type="ORF">FEZ63_13640</name>
</gene>
<evidence type="ECO:0000256" key="1">
    <source>
        <dbReference type="ARBA" id="ARBA00004442"/>
    </source>
</evidence>
<keyword evidence="8" id="KW-1185">Reference proteome</keyword>
<dbReference type="RefSeq" id="WP_150945344.1">
    <property type="nucleotide sequence ID" value="NZ_VCMV01000021.1"/>
</dbReference>
<dbReference type="SMART" id="SM00028">
    <property type="entry name" value="TPR"/>
    <property type="match status" value="5"/>
</dbReference>
<comment type="caution">
    <text evidence="7">The sequence shown here is derived from an EMBL/GenBank/DDBJ whole genome shotgun (WGS) entry which is preliminary data.</text>
</comment>
<organism evidence="7 8">
    <name type="scientific">Microvirga brassicacearum</name>
    <dbReference type="NCBI Taxonomy" id="2580413"/>
    <lineage>
        <taxon>Bacteria</taxon>
        <taxon>Pseudomonadati</taxon>
        <taxon>Pseudomonadota</taxon>
        <taxon>Alphaproteobacteria</taxon>
        <taxon>Hyphomicrobiales</taxon>
        <taxon>Methylobacteriaceae</taxon>
        <taxon>Microvirga</taxon>
    </lineage>
</organism>
<dbReference type="PROSITE" id="PS50005">
    <property type="entry name" value="TPR"/>
    <property type="match status" value="2"/>
</dbReference>
<reference evidence="7 8" key="1">
    <citation type="journal article" date="2019" name="Microorganisms">
        <title>Genome Insights into the Novel Species Microvirga brassicacearum, a Rapeseed Endophyte with Biotechnological Potential.</title>
        <authorList>
            <person name="Jimenez-Gomez A."/>
            <person name="Saati-Santamaria Z."/>
            <person name="Igual J.M."/>
            <person name="Rivas R."/>
            <person name="Mateos P.F."/>
            <person name="Garcia-Fraile P."/>
        </authorList>
    </citation>
    <scope>NUCLEOTIDE SEQUENCE [LARGE SCALE GENOMIC DNA]</scope>
    <source>
        <strain evidence="7 8">CDVBN77</strain>
    </source>
</reference>
<dbReference type="Gene3D" id="2.40.170.20">
    <property type="entry name" value="TonB-dependent receptor, beta-barrel domain"/>
    <property type="match status" value="1"/>
</dbReference>
<evidence type="ECO:0000259" key="6">
    <source>
        <dbReference type="Pfam" id="PF04773"/>
    </source>
</evidence>
<dbReference type="GO" id="GO:0009279">
    <property type="term" value="C:cell outer membrane"/>
    <property type="evidence" value="ECO:0007669"/>
    <property type="project" value="UniProtKB-SubCell"/>
</dbReference>
<proteinExistence type="predicted"/>
<feature type="repeat" description="TPR" evidence="4">
    <location>
        <begin position="550"/>
        <end position="583"/>
    </location>
</feature>
<keyword evidence="4" id="KW-0802">TPR repeat</keyword>
<dbReference type="SUPFAM" id="SSF56935">
    <property type="entry name" value="Porins"/>
    <property type="match status" value="1"/>
</dbReference>